<dbReference type="EMBL" id="CM000780">
    <property type="protein sequence ID" value="AQK53135.1"/>
    <property type="molecule type" value="Genomic_DNA"/>
</dbReference>
<sequence>MPNINLVVSMVTAAVVREFRRGNRFGILARARLQAAIRRSLLRSGVAGFHHRHVRVPRATETVFVPVPTDFLQPVPLQVIPPPMAYPAGTEFPPGFCPVHGWNIPPPETTPPPAAAVTTEVVSPWRAPMSDTAGATAAPSRGWIRTGHVPGLPNGFGPMDAGASLPEEGVEMAAHGGRPRGDAAARSSRGTVTVENGVGTAAANGGGGRML</sequence>
<evidence type="ECO:0000313" key="1">
    <source>
        <dbReference type="EMBL" id="AQK53135.1"/>
    </source>
</evidence>
<reference evidence="1" key="1">
    <citation type="submission" date="2015-12" db="EMBL/GenBank/DDBJ databases">
        <title>Update maize B73 reference genome by single molecule sequencing technologies.</title>
        <authorList>
            <consortium name="Maize Genome Sequencing Project"/>
            <person name="Ware D."/>
        </authorList>
    </citation>
    <scope>NUCLEOTIDE SEQUENCE</scope>
    <source>
        <tissue evidence="1">Seedling</tissue>
    </source>
</reference>
<dbReference type="InParanoid" id="K7TXF2"/>
<proteinExistence type="predicted"/>
<protein>
    <submittedName>
        <fullName evidence="1">Uncharacterized protein</fullName>
    </submittedName>
</protein>
<dbReference type="HOGENOM" id="CLU_1306458_0_0_1"/>
<gene>
    <name evidence="1" type="ORF">ZEAMMB73_Zm00001d050841</name>
</gene>
<accession>K7TXF2</accession>
<dbReference type="AlphaFoldDB" id="K7TXF2"/>
<organism evidence="1">
    <name type="scientific">Zea mays</name>
    <name type="common">Maize</name>
    <dbReference type="NCBI Taxonomy" id="4577"/>
    <lineage>
        <taxon>Eukaryota</taxon>
        <taxon>Viridiplantae</taxon>
        <taxon>Streptophyta</taxon>
        <taxon>Embryophyta</taxon>
        <taxon>Tracheophyta</taxon>
        <taxon>Spermatophyta</taxon>
        <taxon>Magnoliopsida</taxon>
        <taxon>Liliopsida</taxon>
        <taxon>Poales</taxon>
        <taxon>Poaceae</taxon>
        <taxon>PACMAD clade</taxon>
        <taxon>Panicoideae</taxon>
        <taxon>Andropogonodae</taxon>
        <taxon>Andropogoneae</taxon>
        <taxon>Tripsacinae</taxon>
        <taxon>Zea</taxon>
    </lineage>
</organism>
<dbReference type="PaxDb" id="4577-AC209926.4_FGP002"/>
<name>K7TXF2_MAIZE</name>